<proteinExistence type="inferred from homology"/>
<feature type="domain" description="Poly A polymerase head" evidence="9">
    <location>
        <begin position="39"/>
        <end position="164"/>
    </location>
</feature>
<evidence type="ECO:0000256" key="1">
    <source>
        <dbReference type="ARBA" id="ARBA00001946"/>
    </source>
</evidence>
<dbReference type="InterPro" id="IPR032828">
    <property type="entry name" value="PolyA_RNA-bd"/>
</dbReference>
<dbReference type="AlphaFoldDB" id="A0A1M7SSP8"/>
<dbReference type="Gene3D" id="1.10.3090.10">
    <property type="entry name" value="cca-adding enzyme, domain 2"/>
    <property type="match status" value="1"/>
</dbReference>
<feature type="domain" description="tRNA nucleotidyltransferase/poly(A) polymerase RNA and SrmB- binding" evidence="10">
    <location>
        <begin position="195"/>
        <end position="254"/>
    </location>
</feature>
<keyword evidence="12" id="KW-1185">Reference proteome</keyword>
<evidence type="ECO:0000256" key="6">
    <source>
        <dbReference type="ARBA" id="ARBA00022741"/>
    </source>
</evidence>
<keyword evidence="5" id="KW-0479">Metal-binding</keyword>
<dbReference type="Gene3D" id="3.30.460.10">
    <property type="entry name" value="Beta Polymerase, domain 2"/>
    <property type="match status" value="1"/>
</dbReference>
<dbReference type="CDD" id="cd05398">
    <property type="entry name" value="NT_ClassII-CCAase"/>
    <property type="match status" value="1"/>
</dbReference>
<dbReference type="PANTHER" id="PTHR46173">
    <property type="entry name" value="CCA TRNA NUCLEOTIDYLTRANSFERASE 1, MITOCHONDRIAL"/>
    <property type="match status" value="1"/>
</dbReference>
<keyword evidence="6" id="KW-0547">Nucleotide-binding</keyword>
<dbReference type="SUPFAM" id="SSF81891">
    <property type="entry name" value="Poly A polymerase C-terminal region-like"/>
    <property type="match status" value="1"/>
</dbReference>
<evidence type="ECO:0000256" key="4">
    <source>
        <dbReference type="ARBA" id="ARBA00022695"/>
    </source>
</evidence>
<dbReference type="InterPro" id="IPR043519">
    <property type="entry name" value="NT_sf"/>
</dbReference>
<organism evidence="11 12">
    <name type="scientific">Oceanicella actignis</name>
    <dbReference type="NCBI Taxonomy" id="1189325"/>
    <lineage>
        <taxon>Bacteria</taxon>
        <taxon>Pseudomonadati</taxon>
        <taxon>Pseudomonadota</taxon>
        <taxon>Alphaproteobacteria</taxon>
        <taxon>Rhodobacterales</taxon>
        <taxon>Paracoccaceae</taxon>
        <taxon>Oceanicella</taxon>
    </lineage>
</organism>
<keyword evidence="8" id="KW-0694">RNA-binding</keyword>
<protein>
    <submittedName>
        <fullName evidence="11">Poly(A) polymerase</fullName>
    </submittedName>
</protein>
<dbReference type="Proteomes" id="UP000184066">
    <property type="component" value="Unassembled WGS sequence"/>
</dbReference>
<dbReference type="Pfam" id="PF01743">
    <property type="entry name" value="PolyA_pol"/>
    <property type="match status" value="1"/>
</dbReference>
<evidence type="ECO:0000259" key="9">
    <source>
        <dbReference type="Pfam" id="PF01743"/>
    </source>
</evidence>
<gene>
    <name evidence="11" type="ORF">SAMN05216200_103171</name>
</gene>
<name>A0A1M7SSP8_9RHOB</name>
<evidence type="ECO:0000256" key="3">
    <source>
        <dbReference type="ARBA" id="ARBA00022694"/>
    </source>
</evidence>
<evidence type="ECO:0000256" key="2">
    <source>
        <dbReference type="ARBA" id="ARBA00022679"/>
    </source>
</evidence>
<dbReference type="InterPro" id="IPR050264">
    <property type="entry name" value="Bact_CCA-adding_enz_type3_sf"/>
</dbReference>
<dbReference type="GO" id="GO:0008033">
    <property type="term" value="P:tRNA processing"/>
    <property type="evidence" value="ECO:0007669"/>
    <property type="project" value="UniProtKB-KW"/>
</dbReference>
<dbReference type="InterPro" id="IPR002646">
    <property type="entry name" value="PolA_pol_head_dom"/>
</dbReference>
<dbReference type="GO" id="GO:0000049">
    <property type="term" value="F:tRNA binding"/>
    <property type="evidence" value="ECO:0007669"/>
    <property type="project" value="TreeGrafter"/>
</dbReference>
<evidence type="ECO:0000259" key="10">
    <source>
        <dbReference type="Pfam" id="PF12627"/>
    </source>
</evidence>
<dbReference type="PANTHER" id="PTHR46173:SF1">
    <property type="entry name" value="CCA TRNA NUCLEOTIDYLTRANSFERASE 1, MITOCHONDRIAL"/>
    <property type="match status" value="1"/>
</dbReference>
<dbReference type="GO" id="GO:0046872">
    <property type="term" value="F:metal ion binding"/>
    <property type="evidence" value="ECO:0007669"/>
    <property type="project" value="UniProtKB-KW"/>
</dbReference>
<evidence type="ECO:0000256" key="7">
    <source>
        <dbReference type="ARBA" id="ARBA00022842"/>
    </source>
</evidence>
<keyword evidence="2 8" id="KW-0808">Transferase</keyword>
<keyword evidence="7" id="KW-0460">Magnesium</keyword>
<comment type="similarity">
    <text evidence="8">Belongs to the tRNA nucleotidyltransferase/poly(A) polymerase family.</text>
</comment>
<evidence type="ECO:0000313" key="11">
    <source>
        <dbReference type="EMBL" id="SHN61451.1"/>
    </source>
</evidence>
<dbReference type="Pfam" id="PF12627">
    <property type="entry name" value="PolyA_pol_RNAbd"/>
    <property type="match status" value="1"/>
</dbReference>
<dbReference type="RefSeq" id="WP_072746751.1">
    <property type="nucleotide sequence ID" value="NZ_FOHL01000001.1"/>
</dbReference>
<keyword evidence="4" id="KW-0548">Nucleotidyltransferase</keyword>
<sequence>MSAAAPVPDLAPLDDAWLRDPAAQRVAAALLEGGAQALFVGGCVRNALLSRFGAPAPVADVDLATDARPERTVELLTRAGLRAVPTGIAHGTVTAVADGRPFEITTFRADLRGHGRHAEVAFGADLAQDAARRDFTMNALYARPDGAVLDPVGGLPDLRARRVRFIGDAGRRIREDYLRILRFFRFHAWYGANGIDPEGLAACAEGLDGLDRLSRERIGHEMRRLLAAPDPAPALAAMAACGALARVLPGADPALIAPLTHVEALAGAAPDWLRRLAALAPGADADELARALRLSNAERRRLAAAAAAREAAEPPARAAWRHGPDAARDAALIDAAARAAPPPADLEAELARGAGARMPVRARDLAARGVAPGPQMGAELRRLEEAWLDSDMRLDAEALLARVGKG</sequence>
<dbReference type="OrthoDB" id="9805698at2"/>
<accession>A0A1M7SSP8</accession>
<comment type="cofactor">
    <cofactor evidence="1">
        <name>Mg(2+)</name>
        <dbReference type="ChEBI" id="CHEBI:18420"/>
    </cofactor>
</comment>
<dbReference type="GO" id="GO:0016779">
    <property type="term" value="F:nucleotidyltransferase activity"/>
    <property type="evidence" value="ECO:0007669"/>
    <property type="project" value="UniProtKB-KW"/>
</dbReference>
<evidence type="ECO:0000313" key="12">
    <source>
        <dbReference type="Proteomes" id="UP000184066"/>
    </source>
</evidence>
<dbReference type="STRING" id="1189325.SAMN04488119_101170"/>
<evidence type="ECO:0000256" key="8">
    <source>
        <dbReference type="RuleBase" id="RU003953"/>
    </source>
</evidence>
<dbReference type="SUPFAM" id="SSF81301">
    <property type="entry name" value="Nucleotidyltransferase"/>
    <property type="match status" value="1"/>
</dbReference>
<dbReference type="GO" id="GO:0000166">
    <property type="term" value="F:nucleotide binding"/>
    <property type="evidence" value="ECO:0007669"/>
    <property type="project" value="UniProtKB-KW"/>
</dbReference>
<dbReference type="EMBL" id="FRDL01000003">
    <property type="protein sequence ID" value="SHN61451.1"/>
    <property type="molecule type" value="Genomic_DNA"/>
</dbReference>
<keyword evidence="3" id="KW-0819">tRNA processing</keyword>
<evidence type="ECO:0000256" key="5">
    <source>
        <dbReference type="ARBA" id="ARBA00022723"/>
    </source>
</evidence>
<reference evidence="11 12" key="1">
    <citation type="submission" date="2016-12" db="EMBL/GenBank/DDBJ databases">
        <authorList>
            <person name="Song W.-J."/>
            <person name="Kurnit D.M."/>
        </authorList>
    </citation>
    <scope>NUCLEOTIDE SEQUENCE [LARGE SCALE GENOMIC DNA]</scope>
    <source>
        <strain evidence="11 12">CGMCC 1.10808</strain>
    </source>
</reference>